<gene>
    <name evidence="2" type="ORF">CDEST_08932</name>
</gene>
<evidence type="ECO:0000256" key="1">
    <source>
        <dbReference type="SAM" id="MobiDB-lite"/>
    </source>
</evidence>
<feature type="compositionally biased region" description="Polar residues" evidence="1">
    <location>
        <begin position="1"/>
        <end position="23"/>
    </location>
</feature>
<accession>A0AAX4IMC8</accession>
<organism evidence="2 3">
    <name type="scientific">Colletotrichum destructivum</name>
    <dbReference type="NCBI Taxonomy" id="34406"/>
    <lineage>
        <taxon>Eukaryota</taxon>
        <taxon>Fungi</taxon>
        <taxon>Dikarya</taxon>
        <taxon>Ascomycota</taxon>
        <taxon>Pezizomycotina</taxon>
        <taxon>Sordariomycetes</taxon>
        <taxon>Hypocreomycetidae</taxon>
        <taxon>Glomerellales</taxon>
        <taxon>Glomerellaceae</taxon>
        <taxon>Colletotrichum</taxon>
        <taxon>Colletotrichum destructivum species complex</taxon>
    </lineage>
</organism>
<feature type="compositionally biased region" description="Basic residues" evidence="1">
    <location>
        <begin position="60"/>
        <end position="69"/>
    </location>
</feature>
<feature type="region of interest" description="Disordered" evidence="1">
    <location>
        <begin position="1"/>
        <end position="72"/>
    </location>
</feature>
<name>A0AAX4IMC8_9PEZI</name>
<reference evidence="3" key="1">
    <citation type="journal article" date="2023" name="bioRxiv">
        <title>Complete genome of the Medicago anthracnose fungus, Colletotrichum destructivum, reveals a mini-chromosome-like region within a core chromosome.</title>
        <authorList>
            <person name="Lapalu N."/>
            <person name="Simon A."/>
            <person name="Lu A."/>
            <person name="Plaumann P.-L."/>
            <person name="Amselem J."/>
            <person name="Pigne S."/>
            <person name="Auger A."/>
            <person name="Koch C."/>
            <person name="Dallery J.-F."/>
            <person name="O'Connell R.J."/>
        </authorList>
    </citation>
    <scope>NUCLEOTIDE SEQUENCE [LARGE SCALE GENOMIC DNA]</scope>
    <source>
        <strain evidence="3">CBS 520.97</strain>
    </source>
</reference>
<keyword evidence="3" id="KW-1185">Reference proteome</keyword>
<evidence type="ECO:0000313" key="3">
    <source>
        <dbReference type="Proteomes" id="UP001322277"/>
    </source>
</evidence>
<sequence length="104" mass="11204">MSGNGDRSTCDVTYVFGSSQTSPGGNGEGCPGRSQNQRDMYDDSAPAPRPHATIHIPGTARRRRRRQPGHRGFANLVLIHRADMSRLSHALTTTRSGLPGPTAH</sequence>
<dbReference type="RefSeq" id="XP_062781142.1">
    <property type="nucleotide sequence ID" value="XM_062925091.1"/>
</dbReference>
<proteinExistence type="predicted"/>
<dbReference type="AlphaFoldDB" id="A0AAX4IMC8"/>
<evidence type="ECO:0000313" key="2">
    <source>
        <dbReference type="EMBL" id="WQF83918.1"/>
    </source>
</evidence>
<protein>
    <submittedName>
        <fullName evidence="2">Uncharacterized protein</fullName>
    </submittedName>
</protein>
<dbReference type="GeneID" id="87945435"/>
<dbReference type="Proteomes" id="UP001322277">
    <property type="component" value="Chromosome 5"/>
</dbReference>
<dbReference type="KEGG" id="cdet:87945435"/>
<dbReference type="EMBL" id="CP137309">
    <property type="protein sequence ID" value="WQF83918.1"/>
    <property type="molecule type" value="Genomic_DNA"/>
</dbReference>